<evidence type="ECO:0000313" key="3">
    <source>
        <dbReference type="EMBL" id="ELR25136.1"/>
    </source>
</evidence>
<sequence length="158" mass="17641">MATSMETVSSFPSKWAWIFGGAAVALAAGGIAFLLSRQRPNKHIQTLVTPDRRLTDNFKAKLAEIFAAQLDLDGDGALNDAELDRLVFLTEGQRITPEMAEFIRSHFETNDEGWLTLSGFVASYEWILQHLTDDSAAEQAFAKDLQAYGYTYARFKQN</sequence>
<dbReference type="InterPro" id="IPR011992">
    <property type="entry name" value="EF-hand-dom_pair"/>
</dbReference>
<keyword evidence="2" id="KW-0472">Membrane</keyword>
<dbReference type="RefSeq" id="XP_004367891.1">
    <property type="nucleotide sequence ID" value="XM_004367834.1"/>
</dbReference>
<dbReference type="KEGG" id="acan:ACA1_288570"/>
<dbReference type="InterPro" id="IPR018247">
    <property type="entry name" value="EF_Hand_1_Ca_BS"/>
</dbReference>
<dbReference type="GeneID" id="14926179"/>
<organism evidence="3 4">
    <name type="scientific">Acanthamoeba castellanii (strain ATCC 30010 / Neff)</name>
    <dbReference type="NCBI Taxonomy" id="1257118"/>
    <lineage>
        <taxon>Eukaryota</taxon>
        <taxon>Amoebozoa</taxon>
        <taxon>Discosea</taxon>
        <taxon>Longamoebia</taxon>
        <taxon>Centramoebida</taxon>
        <taxon>Acanthamoebidae</taxon>
        <taxon>Acanthamoeba</taxon>
    </lineage>
</organism>
<evidence type="ECO:0000256" key="1">
    <source>
        <dbReference type="ARBA" id="ARBA00022837"/>
    </source>
</evidence>
<accession>L8HL95</accession>
<evidence type="ECO:0000256" key="2">
    <source>
        <dbReference type="SAM" id="Phobius"/>
    </source>
</evidence>
<dbReference type="PROSITE" id="PS00018">
    <property type="entry name" value="EF_HAND_1"/>
    <property type="match status" value="1"/>
</dbReference>
<reference evidence="3 4" key="1">
    <citation type="journal article" date="2013" name="Genome Biol.">
        <title>Genome of Acanthamoeba castellanii highlights extensive lateral gene transfer and early evolution of tyrosine kinase signaling.</title>
        <authorList>
            <person name="Clarke M."/>
            <person name="Lohan A.J."/>
            <person name="Liu B."/>
            <person name="Lagkouvardos I."/>
            <person name="Roy S."/>
            <person name="Zafar N."/>
            <person name="Bertelli C."/>
            <person name="Schilde C."/>
            <person name="Kianianmomeni A."/>
            <person name="Burglin T.R."/>
            <person name="Frech C."/>
            <person name="Turcotte B."/>
            <person name="Kopec K.O."/>
            <person name="Synnott J.M."/>
            <person name="Choo C."/>
            <person name="Paponov I."/>
            <person name="Finkler A."/>
            <person name="Soon Heng Tan C."/>
            <person name="Hutchins A.P."/>
            <person name="Weinmeier T."/>
            <person name="Rattei T."/>
            <person name="Chu J.S."/>
            <person name="Gimenez G."/>
            <person name="Irimia M."/>
            <person name="Rigden D.J."/>
            <person name="Fitzpatrick D.A."/>
            <person name="Lorenzo-Morales J."/>
            <person name="Bateman A."/>
            <person name="Chiu C.H."/>
            <person name="Tang P."/>
            <person name="Hegemann P."/>
            <person name="Fromm H."/>
            <person name="Raoult D."/>
            <person name="Greub G."/>
            <person name="Miranda-Saavedra D."/>
            <person name="Chen N."/>
            <person name="Nash P."/>
            <person name="Ginger M.L."/>
            <person name="Horn M."/>
            <person name="Schaap P."/>
            <person name="Caler L."/>
            <person name="Loftus B."/>
        </authorList>
    </citation>
    <scope>NUCLEOTIDE SEQUENCE [LARGE SCALE GENOMIC DNA]</scope>
    <source>
        <strain evidence="3 4">Neff</strain>
    </source>
</reference>
<gene>
    <name evidence="3" type="ORF">ACA1_288570</name>
</gene>
<proteinExistence type="predicted"/>
<dbReference type="AlphaFoldDB" id="L8HL95"/>
<protein>
    <recommendedName>
        <fullName evidence="5">EF hand domain containing protein</fullName>
    </recommendedName>
</protein>
<evidence type="ECO:0008006" key="5">
    <source>
        <dbReference type="Google" id="ProtNLM"/>
    </source>
</evidence>
<dbReference type="Gene3D" id="1.10.238.10">
    <property type="entry name" value="EF-hand"/>
    <property type="match status" value="1"/>
</dbReference>
<name>L8HL95_ACACF</name>
<keyword evidence="2" id="KW-0812">Transmembrane</keyword>
<keyword evidence="1" id="KW-0106">Calcium</keyword>
<dbReference type="EMBL" id="KB007805">
    <property type="protein sequence ID" value="ELR25136.1"/>
    <property type="molecule type" value="Genomic_DNA"/>
</dbReference>
<keyword evidence="2" id="KW-1133">Transmembrane helix</keyword>
<dbReference type="VEuPathDB" id="AmoebaDB:ACA1_288570"/>
<dbReference type="Proteomes" id="UP000011083">
    <property type="component" value="Unassembled WGS sequence"/>
</dbReference>
<dbReference type="OrthoDB" id="26525at2759"/>
<feature type="transmembrane region" description="Helical" evidence="2">
    <location>
        <begin position="15"/>
        <end position="35"/>
    </location>
</feature>
<dbReference type="SUPFAM" id="SSF47473">
    <property type="entry name" value="EF-hand"/>
    <property type="match status" value="1"/>
</dbReference>
<evidence type="ECO:0000313" key="4">
    <source>
        <dbReference type="Proteomes" id="UP000011083"/>
    </source>
</evidence>
<keyword evidence="4" id="KW-1185">Reference proteome</keyword>